<feature type="transmembrane region" description="Helical" evidence="6">
    <location>
        <begin position="350"/>
        <end position="371"/>
    </location>
</feature>
<dbReference type="Gene3D" id="1.20.1250.20">
    <property type="entry name" value="MFS general substrate transporter like domains"/>
    <property type="match status" value="2"/>
</dbReference>
<proteinExistence type="predicted"/>
<evidence type="ECO:0000313" key="8">
    <source>
        <dbReference type="EMBL" id="THH03892.1"/>
    </source>
</evidence>
<evidence type="ECO:0000256" key="3">
    <source>
        <dbReference type="ARBA" id="ARBA00022692"/>
    </source>
</evidence>
<comment type="caution">
    <text evidence="8">The sequence shown here is derived from an EMBL/GenBank/DDBJ whole genome shotgun (WGS) entry which is preliminary data.</text>
</comment>
<evidence type="ECO:0000313" key="9">
    <source>
        <dbReference type="Proteomes" id="UP000308199"/>
    </source>
</evidence>
<protein>
    <recommendedName>
        <fullName evidence="7">Major facilitator superfamily (MFS) profile domain-containing protein</fullName>
    </recommendedName>
</protein>
<feature type="transmembrane region" description="Helical" evidence="6">
    <location>
        <begin position="149"/>
        <end position="167"/>
    </location>
</feature>
<dbReference type="Pfam" id="PF07690">
    <property type="entry name" value="MFS_1"/>
    <property type="match status" value="1"/>
</dbReference>
<feature type="transmembrane region" description="Helical" evidence="6">
    <location>
        <begin position="179"/>
        <end position="201"/>
    </location>
</feature>
<feature type="transmembrane region" description="Helical" evidence="6">
    <location>
        <begin position="213"/>
        <end position="235"/>
    </location>
</feature>
<dbReference type="SUPFAM" id="SSF103473">
    <property type="entry name" value="MFS general substrate transporter"/>
    <property type="match status" value="1"/>
</dbReference>
<comment type="subcellular location">
    <subcellularLocation>
        <location evidence="1">Membrane</location>
        <topology evidence="1">Multi-pass membrane protein</topology>
    </subcellularLocation>
</comment>
<feature type="transmembrane region" description="Helical" evidence="6">
    <location>
        <begin position="323"/>
        <end position="344"/>
    </location>
</feature>
<evidence type="ECO:0000256" key="1">
    <source>
        <dbReference type="ARBA" id="ARBA00004141"/>
    </source>
</evidence>
<feature type="transmembrane region" description="Helical" evidence="6">
    <location>
        <begin position="414"/>
        <end position="432"/>
    </location>
</feature>
<dbReference type="PANTHER" id="PTHR43791:SF6">
    <property type="entry name" value="TRANSPORTER, PUTATIVE (AFU_ORTHOLOGUE AFUA_1G16690)-RELATED"/>
    <property type="match status" value="1"/>
</dbReference>
<dbReference type="GO" id="GO:0022857">
    <property type="term" value="F:transmembrane transporter activity"/>
    <property type="evidence" value="ECO:0007669"/>
    <property type="project" value="InterPro"/>
</dbReference>
<dbReference type="GO" id="GO:0016020">
    <property type="term" value="C:membrane"/>
    <property type="evidence" value="ECO:0007669"/>
    <property type="project" value="UniProtKB-SubCell"/>
</dbReference>
<dbReference type="EMBL" id="SGPK01000399">
    <property type="protein sequence ID" value="THH03892.1"/>
    <property type="molecule type" value="Genomic_DNA"/>
</dbReference>
<dbReference type="PROSITE" id="PS50850">
    <property type="entry name" value="MFS"/>
    <property type="match status" value="1"/>
</dbReference>
<evidence type="ECO:0000259" key="7">
    <source>
        <dbReference type="PROSITE" id="PS50850"/>
    </source>
</evidence>
<keyword evidence="5 6" id="KW-0472">Membrane</keyword>
<evidence type="ECO:0000256" key="4">
    <source>
        <dbReference type="ARBA" id="ARBA00022989"/>
    </source>
</evidence>
<dbReference type="AlphaFoldDB" id="A0A4S4KYB2"/>
<dbReference type="InterPro" id="IPR020846">
    <property type="entry name" value="MFS_dom"/>
</dbReference>
<keyword evidence="3 6" id="KW-0812">Transmembrane</keyword>
<feature type="transmembrane region" description="Helical" evidence="6">
    <location>
        <begin position="383"/>
        <end position="402"/>
    </location>
</feature>
<dbReference type="InterPro" id="IPR011701">
    <property type="entry name" value="MFS"/>
</dbReference>
<dbReference type="FunFam" id="1.20.1250.20:FF:000057">
    <property type="entry name" value="MFS general substrate transporter"/>
    <property type="match status" value="1"/>
</dbReference>
<gene>
    <name evidence="8" type="ORF">EW145_g5920</name>
</gene>
<accession>A0A4S4KYB2</accession>
<dbReference type="InterPro" id="IPR036259">
    <property type="entry name" value="MFS_trans_sf"/>
</dbReference>
<keyword evidence="4 6" id="KW-1133">Transmembrane helix</keyword>
<keyword evidence="2" id="KW-0813">Transport</keyword>
<organism evidence="8 9">
    <name type="scientific">Phellinidium pouzarii</name>
    <dbReference type="NCBI Taxonomy" id="167371"/>
    <lineage>
        <taxon>Eukaryota</taxon>
        <taxon>Fungi</taxon>
        <taxon>Dikarya</taxon>
        <taxon>Basidiomycota</taxon>
        <taxon>Agaricomycotina</taxon>
        <taxon>Agaricomycetes</taxon>
        <taxon>Hymenochaetales</taxon>
        <taxon>Hymenochaetaceae</taxon>
        <taxon>Phellinidium</taxon>
    </lineage>
</organism>
<evidence type="ECO:0000256" key="2">
    <source>
        <dbReference type="ARBA" id="ARBA00022448"/>
    </source>
</evidence>
<sequence>MDSPSGSIEKKELPPGISVGVEDADAEFGGYEERRKLERKLERKLIWKLDCRLSILVVIFILNFIDRNNAAAARLRGFESDLNLKGQEFNTLLSILYVGYTLMQVPSNMFLNYIGRPSLYIPACMMIWGTISILTGITKTFVGALLTRFFLGFVEAAFLPGSLFLLSKWYRREELGLRICILFCGNIISNAFGSLLASGILNDMQGKLDQAAWRWLFFIEGSLTIVIAFAAMFILPDFPTTTRWITPLERSLAMRRMAEDGGINVGDQEELESHSEKVVTGFGINAETSHIKWTGILSHHGHGLWLAISDPKVWHSDKQGERFYHIACALSAGILGFIISISTMNVAARYVSLCLMSLSYCGTIIMFAWIINTFPRPPSKRAVALALSNCIAQLGSIAGSYVWPTNWGPSYKNSYAICIAMQGLVIVMFWMLRKHLKALNDRLEKAEEVRGERQKGFRSVFTKTIKLGPWEDMDEHFRDLTVRTVLHGYYGS</sequence>
<dbReference type="OrthoDB" id="2985014at2759"/>
<evidence type="ECO:0000256" key="5">
    <source>
        <dbReference type="ARBA" id="ARBA00023136"/>
    </source>
</evidence>
<feature type="transmembrane region" description="Helical" evidence="6">
    <location>
        <begin position="119"/>
        <end position="137"/>
    </location>
</feature>
<name>A0A4S4KYB2_9AGAM</name>
<keyword evidence="9" id="KW-1185">Reference proteome</keyword>
<dbReference type="Proteomes" id="UP000308199">
    <property type="component" value="Unassembled WGS sequence"/>
</dbReference>
<feature type="domain" description="Major facilitator superfamily (MFS) profile" evidence="7">
    <location>
        <begin position="52"/>
        <end position="437"/>
    </location>
</feature>
<reference evidence="8 9" key="1">
    <citation type="submission" date="2019-02" db="EMBL/GenBank/DDBJ databases">
        <title>Genome sequencing of the rare red list fungi Phellinidium pouzarii.</title>
        <authorList>
            <person name="Buettner E."/>
            <person name="Kellner H."/>
        </authorList>
    </citation>
    <scope>NUCLEOTIDE SEQUENCE [LARGE SCALE GENOMIC DNA]</scope>
    <source>
        <strain evidence="8 9">DSM 108285</strain>
    </source>
</reference>
<evidence type="ECO:0000256" key="6">
    <source>
        <dbReference type="SAM" id="Phobius"/>
    </source>
</evidence>
<dbReference type="PANTHER" id="PTHR43791">
    <property type="entry name" value="PERMEASE-RELATED"/>
    <property type="match status" value="1"/>
</dbReference>